<name>A0A1X7T9H3_AMPQE</name>
<keyword evidence="1" id="KW-1133">Transmembrane helix</keyword>
<keyword evidence="1" id="KW-0472">Membrane</keyword>
<organism evidence="2">
    <name type="scientific">Amphimedon queenslandica</name>
    <name type="common">Sponge</name>
    <dbReference type="NCBI Taxonomy" id="400682"/>
    <lineage>
        <taxon>Eukaryota</taxon>
        <taxon>Metazoa</taxon>
        <taxon>Porifera</taxon>
        <taxon>Demospongiae</taxon>
        <taxon>Heteroscleromorpha</taxon>
        <taxon>Haplosclerida</taxon>
        <taxon>Niphatidae</taxon>
        <taxon>Amphimedon</taxon>
    </lineage>
</organism>
<dbReference type="InParanoid" id="A0A1X7T9H3"/>
<protein>
    <submittedName>
        <fullName evidence="2">Uncharacterized protein</fullName>
    </submittedName>
</protein>
<evidence type="ECO:0000313" key="2">
    <source>
        <dbReference type="EnsemblMetazoa" id="Aqu2.1.11198_001"/>
    </source>
</evidence>
<dbReference type="EnsemblMetazoa" id="Aqu2.1.11198_001">
    <property type="protein sequence ID" value="Aqu2.1.11198_001"/>
    <property type="gene ID" value="Aqu2.1.11198"/>
</dbReference>
<dbReference type="AlphaFoldDB" id="A0A1X7T9H3"/>
<accession>A0A1X7T9H3</accession>
<sequence>LDHLNINECSINNETLKDAMIVSCNKKQCVKNSGNINITKNEINSTNSLPAKSKYNHTLCFNYLGRQIISQPLETSTYDIQDIEHLSQNDTSLCLRFHLISHYQIQSIHMHVKRGSELLPFNVTVPNNNNIFEWCARTIPPTSSNNNGNWSLFACDGPGHICTNPAVVLENIMLSINIDTTHNTIATTYTTHTTTTFLSQALPSTSIVSSLSPSPSSTVLATLPSTVNLKMPLAVVAAVIIVTVVAVVVLLTVTIIRVKKMKKRPSKA</sequence>
<feature type="transmembrane region" description="Helical" evidence="1">
    <location>
        <begin position="233"/>
        <end position="258"/>
    </location>
</feature>
<reference evidence="2" key="1">
    <citation type="submission" date="2017-05" db="UniProtKB">
        <authorList>
            <consortium name="EnsemblMetazoa"/>
        </authorList>
    </citation>
    <scope>IDENTIFICATION</scope>
</reference>
<evidence type="ECO:0000256" key="1">
    <source>
        <dbReference type="SAM" id="Phobius"/>
    </source>
</evidence>
<keyword evidence="1" id="KW-0812">Transmembrane</keyword>
<proteinExistence type="predicted"/>